<evidence type="ECO:0000256" key="2">
    <source>
        <dbReference type="ARBA" id="ARBA00022475"/>
    </source>
</evidence>
<feature type="transmembrane region" description="Helical" evidence="7">
    <location>
        <begin position="96"/>
        <end position="122"/>
    </location>
</feature>
<comment type="subcellular location">
    <subcellularLocation>
        <location evidence="1">Cell membrane</location>
        <topology evidence="1">Multi-pass membrane protein</topology>
    </subcellularLocation>
</comment>
<feature type="transmembrane region" description="Helical" evidence="7">
    <location>
        <begin position="879"/>
        <end position="901"/>
    </location>
</feature>
<dbReference type="PANTHER" id="PTHR30572">
    <property type="entry name" value="MEMBRANE COMPONENT OF TRANSPORTER-RELATED"/>
    <property type="match status" value="1"/>
</dbReference>
<feature type="transmembrane region" description="Helical" evidence="7">
    <location>
        <begin position="846"/>
        <end position="867"/>
    </location>
</feature>
<evidence type="ECO:0000256" key="4">
    <source>
        <dbReference type="ARBA" id="ARBA00022989"/>
    </source>
</evidence>
<comment type="similarity">
    <text evidence="6">Belongs to the ABC-4 integral membrane protein family.</text>
</comment>
<dbReference type="Pfam" id="PF12704">
    <property type="entry name" value="MacB_PCD"/>
    <property type="match status" value="2"/>
</dbReference>
<sequence>MTWLRNLTTGLRSLISKPRVDSELDEELASFAASSAADKQRAGMSPREARRAARAEIGSVAAVKHQVWSSRWEGVLDNFFHDLRYSFRMMLKSPGFTLIALLSLALGIGANTAIFTLLNAILLRPLPVLKPQELYLFGPGRAAGSAGGLPDDKTQLFSYPFFREISQKTQSFSGIASLCSLQLGNYASIDGAPYTPVHIDLVSGNYFSVLGVPAFLGRTISTDDDRTAGAGPVAVASYAWFQRQFHGDPSALGKIIHIQEHDYTLIGVAQPGFFGVTVGQSTNLWIPLSMEKEVSPGWNGLNDKLFQSLYLIGRLKPGISVSQASAETNAFFKQVLRAEYVGNPPSQKELQAIQHASIELTPAERGISRLRRAFGLPLKILMTIVALVLLIACANIANMLLARGVARTREIAVRMALGASRARIVIQLLTESLLLACLGAGIGVALAWRTGAMLLNMAAPGPEPVPVNLTPDLPVLGFTLGITVVTALLFGMLPAFKATSLEFTPALKDGRGSSSAKTRGALSRSLIVGQVALSVLLLIAAGLFLHSLLKLTSIDTGFDKRNTLLFSMDSSTANLPHGTPDEIRSVHLQEQIEQRVQSIPGVKADSFAFFTFNEGGWTSDVTFNGIPRTPENSRAVANNNVGNGFFEAMGIPLVAGRAFNDHDTQTSPKVAIINETMAHRFFPNESPIGRRFGFGEDTAHSNDIEVVGVVKDAKYFGLTEDATMADYFPCTQNVGFYGNFLVRYAPGANRQLLVSQIRAAIAQTNPNILVTNVSSLEEQVDQSISTQSLIAKLSAFFGVLAVFLACIGIYGLLNYSVARRTSELGIRLALGAQSNSLLWMILRESIVLLTVGLVIGVPVALATTRILKSQLYELSPLDPLSISTAVAIIAVMTVFAAWLPARRATRIDPMTALRCE</sequence>
<organism evidence="10 11">
    <name type="scientific">Acidicapsa dinghuensis</name>
    <dbReference type="NCBI Taxonomy" id="2218256"/>
    <lineage>
        <taxon>Bacteria</taxon>
        <taxon>Pseudomonadati</taxon>
        <taxon>Acidobacteriota</taxon>
        <taxon>Terriglobia</taxon>
        <taxon>Terriglobales</taxon>
        <taxon>Acidobacteriaceae</taxon>
        <taxon>Acidicapsa</taxon>
    </lineage>
</organism>
<feature type="transmembrane region" description="Helical" evidence="7">
    <location>
        <begin position="793"/>
        <end position="813"/>
    </location>
</feature>
<evidence type="ECO:0000256" key="5">
    <source>
        <dbReference type="ARBA" id="ARBA00023136"/>
    </source>
</evidence>
<feature type="domain" description="ABC3 transporter permease C-terminal" evidence="8">
    <location>
        <begin position="383"/>
        <end position="502"/>
    </location>
</feature>
<feature type="domain" description="MacB-like periplasmic core" evidence="9">
    <location>
        <begin position="97"/>
        <end position="329"/>
    </location>
</feature>
<feature type="transmembrane region" description="Helical" evidence="7">
    <location>
        <begin position="475"/>
        <end position="496"/>
    </location>
</feature>
<accession>A0ABW1EM02</accession>
<name>A0ABW1EM02_9BACT</name>
<evidence type="ECO:0000256" key="1">
    <source>
        <dbReference type="ARBA" id="ARBA00004651"/>
    </source>
</evidence>
<keyword evidence="2" id="KW-1003">Cell membrane</keyword>
<evidence type="ECO:0000313" key="11">
    <source>
        <dbReference type="Proteomes" id="UP001596091"/>
    </source>
</evidence>
<dbReference type="InterPro" id="IPR017800">
    <property type="entry name" value="ADOP"/>
</dbReference>
<reference evidence="11" key="1">
    <citation type="journal article" date="2019" name="Int. J. Syst. Evol. Microbiol.">
        <title>The Global Catalogue of Microorganisms (GCM) 10K type strain sequencing project: providing services to taxonomists for standard genome sequencing and annotation.</title>
        <authorList>
            <consortium name="The Broad Institute Genomics Platform"/>
            <consortium name="The Broad Institute Genome Sequencing Center for Infectious Disease"/>
            <person name="Wu L."/>
            <person name="Ma J."/>
        </authorList>
    </citation>
    <scope>NUCLEOTIDE SEQUENCE [LARGE SCALE GENOMIC DNA]</scope>
    <source>
        <strain evidence="11">JCM 4087</strain>
    </source>
</reference>
<protein>
    <submittedName>
        <fullName evidence="10">ABC transporter permease</fullName>
    </submittedName>
</protein>
<keyword evidence="11" id="KW-1185">Reference proteome</keyword>
<dbReference type="InterPro" id="IPR025857">
    <property type="entry name" value="MacB_PCD"/>
</dbReference>
<feature type="domain" description="ABC3 transporter permease C-terminal" evidence="8">
    <location>
        <begin position="796"/>
        <end position="909"/>
    </location>
</feature>
<feature type="transmembrane region" description="Helical" evidence="7">
    <location>
        <begin position="380"/>
        <end position="401"/>
    </location>
</feature>
<evidence type="ECO:0000256" key="7">
    <source>
        <dbReference type="SAM" id="Phobius"/>
    </source>
</evidence>
<feature type="transmembrane region" description="Helical" evidence="7">
    <location>
        <begin position="526"/>
        <end position="549"/>
    </location>
</feature>
<dbReference type="Pfam" id="PF02687">
    <property type="entry name" value="FtsX"/>
    <property type="match status" value="2"/>
</dbReference>
<dbReference type="Proteomes" id="UP001596091">
    <property type="component" value="Unassembled WGS sequence"/>
</dbReference>
<keyword evidence="4 7" id="KW-1133">Transmembrane helix</keyword>
<dbReference type="InterPro" id="IPR050250">
    <property type="entry name" value="Macrolide_Exporter_MacB"/>
</dbReference>
<feature type="transmembrane region" description="Helical" evidence="7">
    <location>
        <begin position="422"/>
        <end position="448"/>
    </location>
</feature>
<evidence type="ECO:0000259" key="9">
    <source>
        <dbReference type="Pfam" id="PF12704"/>
    </source>
</evidence>
<evidence type="ECO:0000256" key="6">
    <source>
        <dbReference type="ARBA" id="ARBA00038076"/>
    </source>
</evidence>
<evidence type="ECO:0000259" key="8">
    <source>
        <dbReference type="Pfam" id="PF02687"/>
    </source>
</evidence>
<dbReference type="PANTHER" id="PTHR30572:SF4">
    <property type="entry name" value="ABC TRANSPORTER PERMEASE YTRF"/>
    <property type="match status" value="1"/>
</dbReference>
<feature type="domain" description="MacB-like periplasmic core" evidence="9">
    <location>
        <begin position="531"/>
        <end position="759"/>
    </location>
</feature>
<proteinExistence type="inferred from homology"/>
<keyword evidence="3 7" id="KW-0812">Transmembrane</keyword>
<dbReference type="InterPro" id="IPR047928">
    <property type="entry name" value="Perm_prefix_1"/>
</dbReference>
<keyword evidence="5 7" id="KW-0472">Membrane</keyword>
<gene>
    <name evidence="10" type="ORF">ACFPT7_18545</name>
</gene>
<dbReference type="NCBIfam" id="NF038403">
    <property type="entry name" value="perm_prefix_1"/>
    <property type="match status" value="1"/>
</dbReference>
<dbReference type="RefSeq" id="WP_263342048.1">
    <property type="nucleotide sequence ID" value="NZ_JAGSYH010000009.1"/>
</dbReference>
<evidence type="ECO:0000256" key="3">
    <source>
        <dbReference type="ARBA" id="ARBA00022692"/>
    </source>
</evidence>
<evidence type="ECO:0000313" key="10">
    <source>
        <dbReference type="EMBL" id="MFC5864312.1"/>
    </source>
</evidence>
<dbReference type="EMBL" id="JBHSPH010000009">
    <property type="protein sequence ID" value="MFC5864312.1"/>
    <property type="molecule type" value="Genomic_DNA"/>
</dbReference>
<dbReference type="NCBIfam" id="TIGR03434">
    <property type="entry name" value="ADOP"/>
    <property type="match status" value="1"/>
</dbReference>
<comment type="caution">
    <text evidence="10">The sequence shown here is derived from an EMBL/GenBank/DDBJ whole genome shotgun (WGS) entry which is preliminary data.</text>
</comment>
<dbReference type="InterPro" id="IPR003838">
    <property type="entry name" value="ABC3_permease_C"/>
</dbReference>